<proteinExistence type="predicted"/>
<dbReference type="Pfam" id="PF04392">
    <property type="entry name" value="ABC_sub_bind"/>
    <property type="match status" value="1"/>
</dbReference>
<dbReference type="InterPro" id="IPR007487">
    <property type="entry name" value="ABC_transpt-TYRBP-like"/>
</dbReference>
<dbReference type="Gene3D" id="3.40.50.2300">
    <property type="match status" value="2"/>
</dbReference>
<dbReference type="RefSeq" id="WP_075103802.1">
    <property type="nucleotide sequence ID" value="NZ_MSJM01000001.1"/>
</dbReference>
<feature type="signal peptide" evidence="1">
    <location>
        <begin position="1"/>
        <end position="29"/>
    </location>
</feature>
<name>A0A1Q8EAD8_9STRE</name>
<evidence type="ECO:0000313" key="3">
    <source>
        <dbReference type="Proteomes" id="UP000186890"/>
    </source>
</evidence>
<dbReference type="CDD" id="cd06325">
    <property type="entry name" value="PBP1_ABC_unchar_transporter"/>
    <property type="match status" value="1"/>
</dbReference>
<organism evidence="2 3">
    <name type="scientific">Streptococcus cuniculi</name>
    <dbReference type="NCBI Taxonomy" id="1432788"/>
    <lineage>
        <taxon>Bacteria</taxon>
        <taxon>Bacillati</taxon>
        <taxon>Bacillota</taxon>
        <taxon>Bacilli</taxon>
        <taxon>Lactobacillales</taxon>
        <taxon>Streptococcaceae</taxon>
        <taxon>Streptococcus</taxon>
    </lineage>
</organism>
<evidence type="ECO:0000313" key="2">
    <source>
        <dbReference type="EMBL" id="OLF48752.1"/>
    </source>
</evidence>
<protein>
    <submittedName>
        <fullName evidence="2">ABC transporter substrate-binding protein</fullName>
    </submittedName>
</protein>
<dbReference type="Proteomes" id="UP000186890">
    <property type="component" value="Unassembled WGS sequence"/>
</dbReference>
<comment type="caution">
    <text evidence="2">The sequence shown here is derived from an EMBL/GenBank/DDBJ whole genome shotgun (WGS) entry which is preliminary data.</text>
</comment>
<keyword evidence="1" id="KW-0732">Signal</keyword>
<keyword evidence="3" id="KW-1185">Reference proteome</keyword>
<dbReference type="PANTHER" id="PTHR35271">
    <property type="entry name" value="ABC TRANSPORTER, SUBSTRATE-BINDING LIPOPROTEIN-RELATED"/>
    <property type="match status" value="1"/>
</dbReference>
<feature type="chain" id="PRO_5012209351" evidence="1">
    <location>
        <begin position="30"/>
        <end position="323"/>
    </location>
</feature>
<dbReference type="EMBL" id="MSJM01000001">
    <property type="protein sequence ID" value="OLF48752.1"/>
    <property type="molecule type" value="Genomic_DNA"/>
</dbReference>
<gene>
    <name evidence="2" type="ORF">BU202_00215</name>
</gene>
<dbReference type="AlphaFoldDB" id="A0A1Q8EAD8"/>
<dbReference type="OrthoDB" id="9776955at2"/>
<sequence>MGFKQFFTGSVAVLSALALVACSSGEKSASTDGDNVKVGIIQYAEHDALSSARKGFLEALDKAGYTEGKNLTVDYQNAQGDQANLQTMVEQLAGKNNVNFAIATPAAQALLSADSDTPSVFTAVTDPVEAGLVDSLKSPGGSMTGSTDATDVAGQIEMLVKVVPTAKTFGIFYNSSEVNSEVQAKEAKKLLEDKGMKVVIKTVTTTNDVQQAVTSLAGQVDAIYLPTDNTVASTASTIGDVLMKAKVPAMGSDEAVLEATLFTYGVDYHAIGVQAGELAVSILKGEKPADLAVKTPETAAVAVNEEMAKAVGIDPATIKELGK</sequence>
<dbReference type="SUPFAM" id="SSF53822">
    <property type="entry name" value="Periplasmic binding protein-like I"/>
    <property type="match status" value="1"/>
</dbReference>
<dbReference type="PANTHER" id="PTHR35271:SF1">
    <property type="entry name" value="ABC TRANSPORTER, SUBSTRATE-BINDING LIPOPROTEIN"/>
    <property type="match status" value="1"/>
</dbReference>
<accession>A0A1Q8EAD8</accession>
<dbReference type="InterPro" id="IPR028082">
    <property type="entry name" value="Peripla_BP_I"/>
</dbReference>
<evidence type="ECO:0000256" key="1">
    <source>
        <dbReference type="SAM" id="SignalP"/>
    </source>
</evidence>
<reference evidence="3" key="1">
    <citation type="submission" date="2016-12" db="EMBL/GenBank/DDBJ databases">
        <authorList>
            <person name="Gulvik C.A."/>
        </authorList>
    </citation>
    <scope>NUCLEOTIDE SEQUENCE [LARGE SCALE GENOMIC DNA]</scope>
    <source>
        <strain evidence="3">NED12-00049-6B</strain>
    </source>
</reference>
<dbReference type="PROSITE" id="PS51257">
    <property type="entry name" value="PROKAR_LIPOPROTEIN"/>
    <property type="match status" value="1"/>
</dbReference>